<comment type="function">
    <text evidence="4">Catalyzes the interconversion of methylthioribose-1-phosphate (MTR-1-P) into methylthioribulose-1-phosphate (MTRu-1-P). Also catalyzes the interconversion of 5-deoxyribose 1-phosphate and 5-deoxyribulose 1-phosphate. Part of a bifunctional DHAP-shunt salvage pathway for SAM by-products.</text>
</comment>
<evidence type="ECO:0000313" key="7">
    <source>
        <dbReference type="Proteomes" id="UP000238071"/>
    </source>
</evidence>
<organism evidence="6 7">
    <name type="scientific">Methylobacter tundripaludum</name>
    <dbReference type="NCBI Taxonomy" id="173365"/>
    <lineage>
        <taxon>Bacteria</taxon>
        <taxon>Pseudomonadati</taxon>
        <taxon>Pseudomonadota</taxon>
        <taxon>Gammaproteobacteria</taxon>
        <taxon>Methylococcales</taxon>
        <taxon>Methylococcaceae</taxon>
        <taxon>Methylobacter</taxon>
    </lineage>
</organism>
<feature type="active site" description="Proton donor" evidence="5">
    <location>
        <position position="245"/>
    </location>
</feature>
<evidence type="ECO:0000256" key="5">
    <source>
        <dbReference type="HAMAP-Rule" id="MF_01678"/>
    </source>
</evidence>
<name>A0A2S6H2B0_9GAMM</name>
<comment type="catalytic activity">
    <reaction evidence="2">
        <text>5-deoxy-alpha-D-ribose 1-phosphate = 5-deoxy-D-ribulose 1-phosphate</text>
        <dbReference type="Rhea" id="RHEA:61296"/>
        <dbReference type="ChEBI" id="CHEBI:58749"/>
        <dbReference type="ChEBI" id="CHEBI:144504"/>
    </reaction>
    <physiologicalReaction direction="left-to-right" evidence="2">
        <dbReference type="Rhea" id="RHEA:61297"/>
    </physiologicalReaction>
</comment>
<dbReference type="GO" id="GO:0019509">
    <property type="term" value="P:L-methionine salvage from methylthioadenosine"/>
    <property type="evidence" value="ECO:0007669"/>
    <property type="project" value="UniProtKB-UniRule"/>
</dbReference>
<dbReference type="InterPro" id="IPR042529">
    <property type="entry name" value="IF_2B-like_C"/>
</dbReference>
<keyword evidence="1 5" id="KW-0413">Isomerase</keyword>
<accession>A0A2S6H2B0</accession>
<dbReference type="InterPro" id="IPR005251">
    <property type="entry name" value="IF-M1Pi"/>
</dbReference>
<keyword evidence="7" id="KW-1185">Reference proteome</keyword>
<dbReference type="UniPathway" id="UPA00904">
    <property type="reaction ID" value="UER00874"/>
</dbReference>
<dbReference type="NCBIfam" id="TIGR00512">
    <property type="entry name" value="salvage_mtnA"/>
    <property type="match status" value="1"/>
</dbReference>
<sequence length="354" mass="38017">MVDVSNDSQSVETLRWRDGRLEMIDQRVLPARFEYLPYSSASEVAEGIRSMVVRGAPAIGCAAAYGVALESLALRQASREAFVAGMEKGFEVLAASRPTAVNLFWALKRMREVWEANKQGTVDEIVDRLLAEAHEVSAEDVRINRAMGAYGAALLPDGARVLTHCNAGALATAGHGTALGVFRSAVEAGKRISVIADETRPFLQGARLTAWEMVQEKIPVTLITDNMAGHLMSRGEIDAVVVGTDRVAANGDVANKIGTYMVAVLAQRHGIPFYVACPLSTIDLAIPDGTAIPIEERSADEVTGFRECQWAAEGVQIRNPAFDVTPAELVTALITEKGVVTQPNRENIAALFAS</sequence>
<comment type="pathway">
    <text evidence="5">Amino-acid biosynthesis; L-methionine biosynthesis via salvage pathway; L-methionine from S-methyl-5-thio-alpha-D-ribose 1-phosphate: step 1/6.</text>
</comment>
<dbReference type="AlphaFoldDB" id="A0A2S6H2B0"/>
<dbReference type="NCBIfam" id="NF004326">
    <property type="entry name" value="PRK05720.1"/>
    <property type="match status" value="1"/>
</dbReference>
<evidence type="ECO:0000256" key="4">
    <source>
        <dbReference type="ARBA" id="ARBA00058145"/>
    </source>
</evidence>
<dbReference type="Proteomes" id="UP000238071">
    <property type="component" value="Unassembled WGS sequence"/>
</dbReference>
<dbReference type="PANTHER" id="PTHR43475:SF1">
    <property type="entry name" value="METHYLTHIORIBOSE-1-PHOSPHATE ISOMERASE"/>
    <property type="match status" value="1"/>
</dbReference>
<dbReference type="RefSeq" id="WP_104423852.1">
    <property type="nucleotide sequence ID" value="NZ_PTIY01000007.1"/>
</dbReference>
<dbReference type="SUPFAM" id="SSF100950">
    <property type="entry name" value="NagB/RpiA/CoA transferase-like"/>
    <property type="match status" value="1"/>
</dbReference>
<keyword evidence="5" id="KW-0028">Amino-acid biosynthesis</keyword>
<feature type="binding site" evidence="5">
    <location>
        <position position="97"/>
    </location>
    <ligand>
        <name>substrate</name>
    </ligand>
</feature>
<proteinExistence type="inferred from homology"/>
<comment type="catalytic activity">
    <reaction evidence="3">
        <text>5-(methylsulfanyl)-alpha-D-ribose 1-phosphate = 5-(methylsulfanyl)-D-ribulose 1-phosphate</text>
        <dbReference type="Rhea" id="RHEA:19989"/>
        <dbReference type="ChEBI" id="CHEBI:58533"/>
        <dbReference type="ChEBI" id="CHEBI:58548"/>
        <dbReference type="EC" id="5.3.1.23"/>
    </reaction>
    <physiologicalReaction direction="left-to-right" evidence="3">
        <dbReference type="Rhea" id="RHEA:19990"/>
    </physiologicalReaction>
</comment>
<feature type="binding site" evidence="5">
    <location>
        <begin position="255"/>
        <end position="256"/>
    </location>
    <ligand>
        <name>substrate</name>
    </ligand>
</feature>
<reference evidence="6 7" key="1">
    <citation type="submission" date="2018-02" db="EMBL/GenBank/DDBJ databases">
        <title>Subsurface microbial communities from deep shales in Ohio and West Virginia, USA.</title>
        <authorList>
            <person name="Wrighton K."/>
        </authorList>
    </citation>
    <scope>NUCLEOTIDE SEQUENCE [LARGE SCALE GENOMIC DNA]</scope>
    <source>
        <strain evidence="6 7">OWC-G53F</strain>
    </source>
</reference>
<dbReference type="InterPro" id="IPR000649">
    <property type="entry name" value="IF-2B-related"/>
</dbReference>
<dbReference type="EC" id="5.3.1.23" evidence="5"/>
<dbReference type="Pfam" id="PF01008">
    <property type="entry name" value="IF-2B"/>
    <property type="match status" value="1"/>
</dbReference>
<dbReference type="Gene3D" id="3.40.50.10470">
    <property type="entry name" value="Translation initiation factor eif-2b, domain 2"/>
    <property type="match status" value="1"/>
</dbReference>
<keyword evidence="5" id="KW-0486">Methionine biosynthesis</keyword>
<dbReference type="NCBIfam" id="TIGR00524">
    <property type="entry name" value="eIF-2B_rel"/>
    <property type="match status" value="1"/>
</dbReference>
<evidence type="ECO:0000256" key="1">
    <source>
        <dbReference type="ARBA" id="ARBA00023235"/>
    </source>
</evidence>
<evidence type="ECO:0000313" key="6">
    <source>
        <dbReference type="EMBL" id="PPK71584.1"/>
    </source>
</evidence>
<dbReference type="GO" id="GO:0046523">
    <property type="term" value="F:S-methyl-5-thioribose-1-phosphate isomerase activity"/>
    <property type="evidence" value="ECO:0007669"/>
    <property type="project" value="UniProtKB-UniRule"/>
</dbReference>
<protein>
    <recommendedName>
        <fullName evidence="5">Methylthioribose-1-phosphate isomerase</fullName>
        <shortName evidence="5">M1Pi</shortName>
        <shortName evidence="5">MTR-1-P isomerase</shortName>
        <ecNumber evidence="5">5.3.1.23</ecNumber>
    </recommendedName>
    <alternativeName>
        <fullName evidence="5">S-methyl-5-thioribose-1-phosphate isomerase</fullName>
    </alternativeName>
</protein>
<comment type="caution">
    <text evidence="6">The sequence shown here is derived from an EMBL/GenBank/DDBJ whole genome shotgun (WGS) entry which is preliminary data.</text>
</comment>
<dbReference type="FunFam" id="1.20.120.420:FF:000003">
    <property type="entry name" value="Methylthioribose-1-phosphate isomerase"/>
    <property type="match status" value="1"/>
</dbReference>
<dbReference type="OrthoDB" id="9803436at2"/>
<dbReference type="EMBL" id="PTIY01000007">
    <property type="protein sequence ID" value="PPK71584.1"/>
    <property type="molecule type" value="Genomic_DNA"/>
</dbReference>
<comment type="similarity">
    <text evidence="5">Belongs to the EIF-2B alpha/beta/delta subunits family. MtnA subfamily.</text>
</comment>
<dbReference type="InterPro" id="IPR011559">
    <property type="entry name" value="Initiation_fac_2B_a/b/d"/>
</dbReference>
<feature type="binding site" evidence="5">
    <location>
        <position position="204"/>
    </location>
    <ligand>
        <name>substrate</name>
    </ligand>
</feature>
<dbReference type="HAMAP" id="MF_01678">
    <property type="entry name" value="Salvage_MtnA"/>
    <property type="match status" value="1"/>
</dbReference>
<dbReference type="InterPro" id="IPR027363">
    <property type="entry name" value="M1Pi_N"/>
</dbReference>
<evidence type="ECO:0000256" key="2">
    <source>
        <dbReference type="ARBA" id="ARBA00050906"/>
    </source>
</evidence>
<feature type="site" description="Transition state stabilizer" evidence="5">
    <location>
        <position position="165"/>
    </location>
</feature>
<feature type="binding site" evidence="5">
    <location>
        <begin position="54"/>
        <end position="56"/>
    </location>
    <ligand>
        <name>substrate</name>
    </ligand>
</feature>
<dbReference type="PANTHER" id="PTHR43475">
    <property type="entry name" value="METHYLTHIORIBOSE-1-PHOSPHATE ISOMERASE"/>
    <property type="match status" value="1"/>
</dbReference>
<dbReference type="InterPro" id="IPR037171">
    <property type="entry name" value="NagB/RpiA_transferase-like"/>
</dbReference>
<gene>
    <name evidence="5" type="primary">mtnA</name>
    <name evidence="6" type="ORF">B0F88_107108</name>
</gene>
<dbReference type="Gene3D" id="1.20.120.420">
    <property type="entry name" value="translation initiation factor eif-2b, domain 1"/>
    <property type="match status" value="1"/>
</dbReference>
<dbReference type="FunFam" id="3.40.50.10470:FF:000006">
    <property type="entry name" value="Methylthioribose-1-phosphate isomerase"/>
    <property type="match status" value="1"/>
</dbReference>
<evidence type="ECO:0000256" key="3">
    <source>
        <dbReference type="ARBA" id="ARBA00051169"/>
    </source>
</evidence>